<evidence type="ECO:0000313" key="2">
    <source>
        <dbReference type="EMBL" id="SIS70987.1"/>
    </source>
</evidence>
<feature type="chain" id="PRO_5012433201" description="Outer membrane protein beta-barrel domain-containing protein" evidence="1">
    <location>
        <begin position="20"/>
        <end position="222"/>
    </location>
</feature>
<dbReference type="EMBL" id="FTOP01000003">
    <property type="protein sequence ID" value="SIS70987.1"/>
    <property type="molecule type" value="Genomic_DNA"/>
</dbReference>
<organism evidence="2 3">
    <name type="scientific">Belliella pelovolcani</name>
    <dbReference type="NCBI Taxonomy" id="529505"/>
    <lineage>
        <taxon>Bacteria</taxon>
        <taxon>Pseudomonadati</taxon>
        <taxon>Bacteroidota</taxon>
        <taxon>Cytophagia</taxon>
        <taxon>Cytophagales</taxon>
        <taxon>Cyclobacteriaceae</taxon>
        <taxon>Belliella</taxon>
    </lineage>
</organism>
<sequence>MKIKILLAILLCSSSVVMAQSEDENEMRVYNYEETKHELAVSLLPILRGEVPSSLFYRKNYLSPKGRNMGFRMNMVFQNEFNSNFLFEELVNFRKNRELTYEITMGLERQKFINDKFIAYGGVDLGFGFANARFFDRIGQPAGESEFFNIDVMRYSAANFWGVKYHFNPRLSFSAETGFEVFYANYVFKNGSSFTPTDRESGPETFGLNLLPLKALRISYHF</sequence>
<keyword evidence="3" id="KW-1185">Reference proteome</keyword>
<proteinExistence type="predicted"/>
<feature type="signal peptide" evidence="1">
    <location>
        <begin position="1"/>
        <end position="19"/>
    </location>
</feature>
<keyword evidence="1" id="KW-0732">Signal</keyword>
<dbReference type="RefSeq" id="WP_076499100.1">
    <property type="nucleotide sequence ID" value="NZ_FTOP01000003.1"/>
</dbReference>
<reference evidence="3" key="1">
    <citation type="submission" date="2017-01" db="EMBL/GenBank/DDBJ databases">
        <authorList>
            <person name="Varghese N."/>
            <person name="Submissions S."/>
        </authorList>
    </citation>
    <scope>NUCLEOTIDE SEQUENCE [LARGE SCALE GENOMIC DNA]</scope>
    <source>
        <strain evidence="3">DSM 46698</strain>
    </source>
</reference>
<dbReference type="AlphaFoldDB" id="A0A1N7LB09"/>
<protein>
    <recommendedName>
        <fullName evidence="4">Outer membrane protein beta-barrel domain-containing protein</fullName>
    </recommendedName>
</protein>
<dbReference type="Proteomes" id="UP000186026">
    <property type="component" value="Unassembled WGS sequence"/>
</dbReference>
<evidence type="ECO:0000313" key="3">
    <source>
        <dbReference type="Proteomes" id="UP000186026"/>
    </source>
</evidence>
<evidence type="ECO:0008006" key="4">
    <source>
        <dbReference type="Google" id="ProtNLM"/>
    </source>
</evidence>
<accession>A0A1N7LB09</accession>
<evidence type="ECO:0000256" key="1">
    <source>
        <dbReference type="SAM" id="SignalP"/>
    </source>
</evidence>
<gene>
    <name evidence="2" type="ORF">SAMN05421761_103183</name>
</gene>
<dbReference type="OrthoDB" id="835804at2"/>
<name>A0A1N7LB09_9BACT</name>